<dbReference type="Proteomes" id="UP000642107">
    <property type="component" value="Unassembled WGS sequence"/>
</dbReference>
<evidence type="ECO:0000256" key="1">
    <source>
        <dbReference type="ARBA" id="ARBA00012729"/>
    </source>
</evidence>
<evidence type="ECO:0000256" key="5">
    <source>
        <dbReference type="RuleBase" id="RU000489"/>
    </source>
</evidence>
<dbReference type="SMART" id="SM00495">
    <property type="entry name" value="ChtBD3"/>
    <property type="match status" value="2"/>
</dbReference>
<dbReference type="CDD" id="cd02871">
    <property type="entry name" value="GH18_chitinase_D-like"/>
    <property type="match status" value="1"/>
</dbReference>
<gene>
    <name evidence="10" type="ORF">IGS67_04605</name>
</gene>
<organism evidence="10 11">
    <name type="scientific">Flavimobilis rhizosphaerae</name>
    <dbReference type="NCBI Taxonomy" id="2775421"/>
    <lineage>
        <taxon>Bacteria</taxon>
        <taxon>Bacillati</taxon>
        <taxon>Actinomycetota</taxon>
        <taxon>Actinomycetes</taxon>
        <taxon>Micrococcales</taxon>
        <taxon>Jonesiaceae</taxon>
        <taxon>Flavimobilis</taxon>
    </lineage>
</organism>
<dbReference type="PROSITE" id="PS51910">
    <property type="entry name" value="GH18_2"/>
    <property type="match status" value="1"/>
</dbReference>
<evidence type="ECO:0000256" key="8">
    <source>
        <dbReference type="SAM" id="SignalP"/>
    </source>
</evidence>
<dbReference type="PANTHER" id="PTHR45708">
    <property type="entry name" value="ENDOCHITINASE"/>
    <property type="match status" value="1"/>
</dbReference>
<dbReference type="Gene3D" id="2.10.10.20">
    <property type="entry name" value="Carbohydrate-binding module superfamily 5/12"/>
    <property type="match status" value="2"/>
</dbReference>
<dbReference type="SUPFAM" id="SSF51445">
    <property type="entry name" value="(Trans)glycosidases"/>
    <property type="match status" value="1"/>
</dbReference>
<comment type="similarity">
    <text evidence="6">Belongs to the glycosyl hydrolase 18 family.</text>
</comment>
<dbReference type="InterPro" id="IPR017853">
    <property type="entry name" value="GH"/>
</dbReference>
<dbReference type="RefSeq" id="WP_192278352.1">
    <property type="nucleotide sequence ID" value="NZ_JACZDF010000002.1"/>
</dbReference>
<dbReference type="InterPro" id="IPR036573">
    <property type="entry name" value="CBM_sf_5/12"/>
</dbReference>
<dbReference type="SMART" id="SM00636">
    <property type="entry name" value="Glyco_18"/>
    <property type="match status" value="1"/>
</dbReference>
<dbReference type="EMBL" id="JACZDF010000002">
    <property type="protein sequence ID" value="MBD9698775.1"/>
    <property type="molecule type" value="Genomic_DNA"/>
</dbReference>
<dbReference type="InterPro" id="IPR011583">
    <property type="entry name" value="Chitinase_II/V-like_cat"/>
</dbReference>
<evidence type="ECO:0000256" key="6">
    <source>
        <dbReference type="RuleBase" id="RU004453"/>
    </source>
</evidence>
<feature type="region of interest" description="Disordered" evidence="7">
    <location>
        <begin position="336"/>
        <end position="391"/>
    </location>
</feature>
<feature type="chain" id="PRO_5046108654" description="chitinase" evidence="8">
    <location>
        <begin position="36"/>
        <end position="502"/>
    </location>
</feature>
<accession>A0ABR9DNS6</accession>
<dbReference type="InterPro" id="IPR001579">
    <property type="entry name" value="Glyco_hydro_18_chit_AS"/>
</dbReference>
<dbReference type="InterPro" id="IPR003610">
    <property type="entry name" value="CBM5/12"/>
</dbReference>
<dbReference type="PROSITE" id="PS01095">
    <property type="entry name" value="GH18_1"/>
    <property type="match status" value="1"/>
</dbReference>
<dbReference type="CDD" id="cd12215">
    <property type="entry name" value="ChiC_BD"/>
    <property type="match status" value="2"/>
</dbReference>
<feature type="compositionally biased region" description="Pro residues" evidence="7">
    <location>
        <begin position="346"/>
        <end position="382"/>
    </location>
</feature>
<keyword evidence="8" id="KW-0732">Signal</keyword>
<proteinExistence type="inferred from homology"/>
<dbReference type="PANTHER" id="PTHR45708:SF49">
    <property type="entry name" value="ENDOCHITINASE"/>
    <property type="match status" value="1"/>
</dbReference>
<name>A0ABR9DNS6_9MICO</name>
<dbReference type="GO" id="GO:0016787">
    <property type="term" value="F:hydrolase activity"/>
    <property type="evidence" value="ECO:0007669"/>
    <property type="project" value="UniProtKB-KW"/>
</dbReference>
<dbReference type="SUPFAM" id="SSF51055">
    <property type="entry name" value="Carbohydrate binding domain"/>
    <property type="match status" value="2"/>
</dbReference>
<keyword evidence="2 5" id="KW-0378">Hydrolase</keyword>
<keyword evidence="3" id="KW-0119">Carbohydrate metabolism</keyword>
<protein>
    <recommendedName>
        <fullName evidence="1">chitinase</fullName>
        <ecNumber evidence="1">3.2.1.14</ecNumber>
    </recommendedName>
</protein>
<dbReference type="Pfam" id="PF02839">
    <property type="entry name" value="CBM_5_12"/>
    <property type="match status" value="1"/>
</dbReference>
<feature type="domain" description="GH18" evidence="9">
    <location>
        <begin position="52"/>
        <end position="342"/>
    </location>
</feature>
<dbReference type="InterPro" id="IPR050542">
    <property type="entry name" value="Glycosyl_Hydrlase18_Chitinase"/>
</dbReference>
<sequence>MRITTQRRLAALGATLALGLAGITAGAVGASSATAAPPVQAPVAVAAATPHQWLTGYWHNFDNGSTTLRLREIPAAYNLVAVAFADADPTKTGAITFNLATTELKGYTVAEFKADIDAIRAQGRKVILSIGGEKGNVIVNSPTAATNLATSTYALMQEYGFDGIDIDLEHGIDADNLTRAMRELRTLAGPSLIIGMAPQTIDYQATSMGYYKLTKNIADILTIINVQYYNSGAMMGCDQKVYSQGSVDFLTSLSCILLEMGLRPDQVGIGVPAVQKAAGGGYQPLPNVVAAVDCLEKGTSCGTFVPTKKYGPIGGVMTWSINWDATTNYALATTFGTRLNTGGTPTTPPTTEPPTTAPPTTEPPTTEPPTTEPPTTIPPTEEPPSGCGDLVGWRTSTIYTAGQYVSHRGTTYQARWWTQGQEPSATTINGPWRAVGPCDSTPPPTEPPTTDTCPAPWNASTVYVGGATALVDGVVWTARWWTLGDKPGASQWGPWTAGLPCA</sequence>
<comment type="caution">
    <text evidence="10">The sequence shown here is derived from an EMBL/GenBank/DDBJ whole genome shotgun (WGS) entry which is preliminary data.</text>
</comment>
<evidence type="ECO:0000256" key="7">
    <source>
        <dbReference type="SAM" id="MobiDB-lite"/>
    </source>
</evidence>
<evidence type="ECO:0000256" key="3">
    <source>
        <dbReference type="ARBA" id="ARBA00023277"/>
    </source>
</evidence>
<keyword evidence="11" id="KW-1185">Reference proteome</keyword>
<feature type="signal peptide" evidence="8">
    <location>
        <begin position="1"/>
        <end position="35"/>
    </location>
</feature>
<evidence type="ECO:0000313" key="10">
    <source>
        <dbReference type="EMBL" id="MBD9698775.1"/>
    </source>
</evidence>
<reference evidence="10 11" key="1">
    <citation type="submission" date="2020-09" db="EMBL/GenBank/DDBJ databases">
        <title>Flavimobilis rhizosphaerae sp. nov., isolated from rhizosphere soil of Spartina alterniflora.</title>
        <authorList>
            <person name="Hanqin C."/>
        </authorList>
    </citation>
    <scope>NUCLEOTIDE SEQUENCE [LARGE SCALE GENOMIC DNA]</scope>
    <source>
        <strain evidence="10 11">GY 10621</strain>
    </source>
</reference>
<dbReference type="EC" id="3.2.1.14" evidence="1"/>
<evidence type="ECO:0000313" key="11">
    <source>
        <dbReference type="Proteomes" id="UP000642107"/>
    </source>
</evidence>
<evidence type="ECO:0000259" key="9">
    <source>
        <dbReference type="PROSITE" id="PS51910"/>
    </source>
</evidence>
<dbReference type="Pfam" id="PF00704">
    <property type="entry name" value="Glyco_hydro_18"/>
    <property type="match status" value="1"/>
</dbReference>
<dbReference type="Gene3D" id="3.20.20.80">
    <property type="entry name" value="Glycosidases"/>
    <property type="match status" value="1"/>
</dbReference>
<dbReference type="InterPro" id="IPR001223">
    <property type="entry name" value="Glyco_hydro18_cat"/>
</dbReference>
<keyword evidence="4 5" id="KW-0326">Glycosidase</keyword>
<evidence type="ECO:0000256" key="4">
    <source>
        <dbReference type="ARBA" id="ARBA00023295"/>
    </source>
</evidence>
<evidence type="ECO:0000256" key="2">
    <source>
        <dbReference type="ARBA" id="ARBA00022801"/>
    </source>
</evidence>